<evidence type="ECO:0000313" key="1">
    <source>
        <dbReference type="EMBL" id="KAI7958992.1"/>
    </source>
</evidence>
<protein>
    <submittedName>
        <fullName evidence="1">Uncharacterized protein</fullName>
    </submittedName>
</protein>
<dbReference type="EMBL" id="CM045867">
    <property type="protein sequence ID" value="KAI7958992.1"/>
    <property type="molecule type" value="Genomic_DNA"/>
</dbReference>
<reference evidence="2" key="1">
    <citation type="journal article" date="2018" name="BMC Genomics">
        <title>Genomic insights into host adaptation between the wheat stripe rust pathogen (Puccinia striiformis f. sp. tritici) and the barley stripe rust pathogen (Puccinia striiformis f. sp. hordei).</title>
        <authorList>
            <person name="Xia C."/>
            <person name="Wang M."/>
            <person name="Yin C."/>
            <person name="Cornejo O.E."/>
            <person name="Hulbert S.H."/>
            <person name="Chen X."/>
        </authorList>
    </citation>
    <scope>NUCLEOTIDE SEQUENCE [LARGE SCALE GENOMIC DNA]</scope>
    <source>
        <strain evidence="2">93-210</strain>
    </source>
</reference>
<proteinExistence type="predicted"/>
<sequence>MIALFILNHQKLKKMDKFNRVLHLSRAVQFDCTITIDQLINIPLLNGRFKIKWKFNQPTQDSLPLPPSSATTTTSTTSQQQQLEESTLVELPIKSEPTGATEYHEIKNHSVIFRHAFHCPISINIDKQNILQPSTLTIIIKEEHLNGIGRRIVSRHGSIDIDLSQYTPLINSLPEDINQIHNSSRIEKAKFLLRECKTNASLKLQIQMDYLGGMTPFKIAKSMSGNHNEVIQMSRGMSQPDDVRSLFSVRQTNTCSPSSSIISSGSSQYKHASYQALPPSLSIKKNGAGSSSIFNQPLVKLSASNMDSATNHHDHPQDIISSLADTVIDSIFNSPTPAPSSTTTTTSVKKKFDY</sequence>
<comment type="caution">
    <text evidence="1">The sequence shown here is derived from an EMBL/GenBank/DDBJ whole genome shotgun (WGS) entry which is preliminary data.</text>
</comment>
<reference evidence="1 2" key="3">
    <citation type="journal article" date="2022" name="Microbiol. Spectr.">
        <title>Folding features and dynamics of 3D genome architecture in plant fungal pathogens.</title>
        <authorList>
            <person name="Xia C."/>
        </authorList>
    </citation>
    <scope>NUCLEOTIDE SEQUENCE [LARGE SCALE GENOMIC DNA]</scope>
    <source>
        <strain evidence="1 2">93-210</strain>
    </source>
</reference>
<reference evidence="2" key="2">
    <citation type="journal article" date="2018" name="Mol. Plant Microbe Interact.">
        <title>Genome sequence resources for the wheat stripe rust pathogen (Puccinia striiformis f. sp. tritici) and the barley stripe rust pathogen (Puccinia striiformis f. sp. hordei).</title>
        <authorList>
            <person name="Xia C."/>
            <person name="Wang M."/>
            <person name="Yin C."/>
            <person name="Cornejo O.E."/>
            <person name="Hulbert S.H."/>
            <person name="Chen X."/>
        </authorList>
    </citation>
    <scope>NUCLEOTIDE SEQUENCE [LARGE SCALE GENOMIC DNA]</scope>
    <source>
        <strain evidence="2">93-210</strain>
    </source>
</reference>
<organism evidence="1 2">
    <name type="scientific">Puccinia striiformis f. sp. tritici</name>
    <dbReference type="NCBI Taxonomy" id="168172"/>
    <lineage>
        <taxon>Eukaryota</taxon>
        <taxon>Fungi</taxon>
        <taxon>Dikarya</taxon>
        <taxon>Basidiomycota</taxon>
        <taxon>Pucciniomycotina</taxon>
        <taxon>Pucciniomycetes</taxon>
        <taxon>Pucciniales</taxon>
        <taxon>Pucciniaceae</taxon>
        <taxon>Puccinia</taxon>
    </lineage>
</organism>
<accession>A0ACC0EQT5</accession>
<dbReference type="Proteomes" id="UP001060170">
    <property type="component" value="Chromosome 3"/>
</dbReference>
<evidence type="ECO:0000313" key="2">
    <source>
        <dbReference type="Proteomes" id="UP001060170"/>
    </source>
</evidence>
<gene>
    <name evidence="1" type="ORF">MJO28_002783</name>
</gene>
<keyword evidence="2" id="KW-1185">Reference proteome</keyword>
<name>A0ACC0EQT5_9BASI</name>